<dbReference type="Proteomes" id="UP001597296">
    <property type="component" value="Unassembled WGS sequence"/>
</dbReference>
<dbReference type="RefSeq" id="WP_377318509.1">
    <property type="nucleotide sequence ID" value="NZ_JBHUIY010000044.1"/>
</dbReference>
<name>A0ABW5CF21_9PROT</name>
<evidence type="ECO:0000313" key="1">
    <source>
        <dbReference type="EMBL" id="MFD2235383.1"/>
    </source>
</evidence>
<protein>
    <submittedName>
        <fullName evidence="1">Uncharacterized protein</fullName>
    </submittedName>
</protein>
<keyword evidence="2" id="KW-1185">Reference proteome</keyword>
<comment type="caution">
    <text evidence="1">The sequence shown here is derived from an EMBL/GenBank/DDBJ whole genome shotgun (WGS) entry which is preliminary data.</text>
</comment>
<gene>
    <name evidence="1" type="ORF">ACFSNB_16390</name>
</gene>
<organism evidence="1 2">
    <name type="scientific">Phaeospirillum tilakii</name>
    <dbReference type="NCBI Taxonomy" id="741673"/>
    <lineage>
        <taxon>Bacteria</taxon>
        <taxon>Pseudomonadati</taxon>
        <taxon>Pseudomonadota</taxon>
        <taxon>Alphaproteobacteria</taxon>
        <taxon>Rhodospirillales</taxon>
        <taxon>Rhodospirillaceae</taxon>
        <taxon>Phaeospirillum</taxon>
    </lineage>
</organism>
<proteinExistence type="predicted"/>
<accession>A0ABW5CF21</accession>
<dbReference type="EMBL" id="JBHUIY010000044">
    <property type="protein sequence ID" value="MFD2235383.1"/>
    <property type="molecule type" value="Genomic_DNA"/>
</dbReference>
<reference evidence="2" key="1">
    <citation type="journal article" date="2019" name="Int. J. Syst. Evol. Microbiol.">
        <title>The Global Catalogue of Microorganisms (GCM) 10K type strain sequencing project: providing services to taxonomists for standard genome sequencing and annotation.</title>
        <authorList>
            <consortium name="The Broad Institute Genomics Platform"/>
            <consortium name="The Broad Institute Genome Sequencing Center for Infectious Disease"/>
            <person name="Wu L."/>
            <person name="Ma J."/>
        </authorList>
    </citation>
    <scope>NUCLEOTIDE SEQUENCE [LARGE SCALE GENOMIC DNA]</scope>
    <source>
        <strain evidence="2">KCTC 15012</strain>
    </source>
</reference>
<evidence type="ECO:0000313" key="2">
    <source>
        <dbReference type="Proteomes" id="UP001597296"/>
    </source>
</evidence>
<sequence>MSDPLSVVVLKRDVQTQMSASREVLEVAQLLQRIAEGEPDEARKNELRQAVSRLAATGSKIVQNARDVSQHVARAAGAMP</sequence>